<reference evidence="1 2" key="1">
    <citation type="journal article" date="2013" name="Genome Announc.">
        <title>Complete Genome Sequence of Burkholderia sp. Strain RPE64, Bacterial Symbiont of the Bean Bug Riptortus pedestris.</title>
        <authorList>
            <person name="Shibata T.F."/>
            <person name="Maeda T."/>
            <person name="Nikoh N."/>
            <person name="Yamaguchi K."/>
            <person name="Oshima K."/>
            <person name="Hattori M."/>
            <person name="Nishiyama T."/>
            <person name="Hasebe M."/>
            <person name="Fukatsu T."/>
            <person name="Kikuchi Y."/>
            <person name="Shigenobu S."/>
        </authorList>
    </citation>
    <scope>NUCLEOTIDE SEQUENCE [LARGE SCALE GENOMIC DNA]</scope>
    <source>
        <plasmid evidence="1 2">p2</plasmid>
    </source>
</reference>
<dbReference type="Proteomes" id="UP000013966">
    <property type="component" value="Plasmid p2"/>
</dbReference>
<sequence length="237" mass="26032">MDSCVGANAIVHYAAFQLARHSSLPCNNFASSARSYMASWLGPAVIQTQGENAMSPLQTAETRKDELVARCLPFLQEVRDMTTDSDVEQWLNTKYGLDSTLYKDLARLIRLGVQEGWAADVEISGPRYRRARLVEPCPETFYFSITAVLMDSTGNDQTNPEGSLRGDYHAHPYGEFNMVVPLDEGAALNGPNGWCYGGWTAPAPGSHHYPEAKGGAVIALFFLPAGRIAYDIEPPRQ</sequence>
<protein>
    <recommendedName>
        <fullName evidence="3">p-hydroxylaminobenzoate lyase</fullName>
    </recommendedName>
</protein>
<dbReference type="Pfam" id="PF16155">
    <property type="entry name" value="PnbB"/>
    <property type="match status" value="1"/>
</dbReference>
<gene>
    <name evidence="1" type="ORF">BRPE64_ECDS02290</name>
</gene>
<dbReference type="EMBL" id="AP013062">
    <property type="protein sequence ID" value="BAO94111.1"/>
    <property type="molecule type" value="Genomic_DNA"/>
</dbReference>
<dbReference type="InterPro" id="IPR032345">
    <property type="entry name" value="PnbB"/>
</dbReference>
<geneLocation type="plasmid" evidence="1 2">
    <name>p2</name>
</geneLocation>
<organism evidence="1 2">
    <name type="scientific">Caballeronia insecticola</name>
    <dbReference type="NCBI Taxonomy" id="758793"/>
    <lineage>
        <taxon>Bacteria</taxon>
        <taxon>Pseudomonadati</taxon>
        <taxon>Pseudomonadota</taxon>
        <taxon>Betaproteobacteria</taxon>
        <taxon>Burkholderiales</taxon>
        <taxon>Burkholderiaceae</taxon>
        <taxon>Caballeronia</taxon>
    </lineage>
</organism>
<reference evidence="1 2" key="2">
    <citation type="journal article" date="2018" name="Int. J. Syst. Evol. Microbiol.">
        <title>Burkholderia insecticola sp. nov., a gut symbiotic bacterium of the bean bug Riptortus pedestris.</title>
        <authorList>
            <person name="Takeshita K."/>
            <person name="Tamaki H."/>
            <person name="Ohbayashi T."/>
            <person name="Meng X.-Y."/>
            <person name="Sone T."/>
            <person name="Mitani Y."/>
            <person name="Peeters C."/>
            <person name="Kikuchi Y."/>
            <person name="Vandamme P."/>
        </authorList>
    </citation>
    <scope>NUCLEOTIDE SEQUENCE [LARGE SCALE GENOMIC DNA]</scope>
    <source>
        <strain evidence="1">RPE64</strain>
        <plasmid evidence="1 2">p2</plasmid>
    </source>
</reference>
<dbReference type="HOGENOM" id="CLU_099539_0_1_4"/>
<evidence type="ECO:0008006" key="3">
    <source>
        <dbReference type="Google" id="ProtNLM"/>
    </source>
</evidence>
<dbReference type="AlphaFoldDB" id="A0A060PKL4"/>
<evidence type="ECO:0000313" key="1">
    <source>
        <dbReference type="EMBL" id="BAO94111.1"/>
    </source>
</evidence>
<keyword evidence="1" id="KW-0614">Plasmid</keyword>
<dbReference type="KEGG" id="buo:BRPE64_ECDS02290"/>
<accession>A0A060PKL4</accession>
<keyword evidence="2" id="KW-1185">Reference proteome</keyword>
<proteinExistence type="predicted"/>
<name>A0A060PKL4_9BURK</name>
<evidence type="ECO:0000313" key="2">
    <source>
        <dbReference type="Proteomes" id="UP000013966"/>
    </source>
</evidence>